<accession>A0A2P2P9R7</accession>
<dbReference type="EMBL" id="GGEC01070899">
    <property type="protein sequence ID" value="MBX51383.1"/>
    <property type="molecule type" value="Transcribed_RNA"/>
</dbReference>
<keyword evidence="1" id="KW-0812">Transmembrane</keyword>
<feature type="transmembrane region" description="Helical" evidence="1">
    <location>
        <begin position="20"/>
        <end position="38"/>
    </location>
</feature>
<keyword evidence="1" id="KW-1133">Transmembrane helix</keyword>
<organism evidence="2">
    <name type="scientific">Rhizophora mucronata</name>
    <name type="common">Asiatic mangrove</name>
    <dbReference type="NCBI Taxonomy" id="61149"/>
    <lineage>
        <taxon>Eukaryota</taxon>
        <taxon>Viridiplantae</taxon>
        <taxon>Streptophyta</taxon>
        <taxon>Embryophyta</taxon>
        <taxon>Tracheophyta</taxon>
        <taxon>Spermatophyta</taxon>
        <taxon>Magnoliopsida</taxon>
        <taxon>eudicotyledons</taxon>
        <taxon>Gunneridae</taxon>
        <taxon>Pentapetalae</taxon>
        <taxon>rosids</taxon>
        <taxon>fabids</taxon>
        <taxon>Malpighiales</taxon>
        <taxon>Rhizophoraceae</taxon>
        <taxon>Rhizophora</taxon>
    </lineage>
</organism>
<keyword evidence="1" id="KW-0472">Membrane</keyword>
<protein>
    <submittedName>
        <fullName evidence="2">Uncharacterized protein</fullName>
    </submittedName>
</protein>
<reference evidence="2" key="1">
    <citation type="submission" date="2018-02" db="EMBL/GenBank/DDBJ databases">
        <title>Rhizophora mucronata_Transcriptome.</title>
        <authorList>
            <person name="Meera S.P."/>
            <person name="Sreeshan A."/>
            <person name="Augustine A."/>
        </authorList>
    </citation>
    <scope>NUCLEOTIDE SEQUENCE</scope>
    <source>
        <tissue evidence="2">Leaf</tissue>
    </source>
</reference>
<sequence length="39" mass="4482">MLVRMFCKAIVTCFSSEPAMSFVNCETILIFIPAILFFF</sequence>
<name>A0A2P2P9R7_RHIMU</name>
<evidence type="ECO:0000313" key="2">
    <source>
        <dbReference type="EMBL" id="MBX51383.1"/>
    </source>
</evidence>
<proteinExistence type="predicted"/>
<dbReference type="AlphaFoldDB" id="A0A2P2P9R7"/>
<evidence type="ECO:0000256" key="1">
    <source>
        <dbReference type="SAM" id="Phobius"/>
    </source>
</evidence>